<protein>
    <submittedName>
        <fullName evidence="7">D-lactate dehydrogenase-like protein</fullName>
    </submittedName>
</protein>
<evidence type="ECO:0000256" key="4">
    <source>
        <dbReference type="ARBA" id="ARBA00022827"/>
    </source>
</evidence>
<evidence type="ECO:0000256" key="2">
    <source>
        <dbReference type="ARBA" id="ARBA00008000"/>
    </source>
</evidence>
<feature type="domain" description="FAD-binding oxidoreductase/transferase type 4 C-terminal" evidence="6">
    <location>
        <begin position="21"/>
        <end position="208"/>
    </location>
</feature>
<sequence length="223" mass="25380">MNKEIVIGANSYNKLKLPPMTLVLLEFTSNDWWLRDIKRDYRFVEAIFKEAGHPTQMRYLRPGKETEDVWTARRQCHFSAMHARGAKGPEKCFGTDICVPLPKLTEMIDFTEEKFQEANKACYLCAHISDGNYHLIIPYADKAEFELLQSIEEKMIKKAIALGGTITGEHGIGCCKVCYVVQEHGQAHIDVQEAIKKALDTDNVMNPGCFYPSQVAQYHPSHL</sequence>
<evidence type="ECO:0000259" key="6">
    <source>
        <dbReference type="Pfam" id="PF02913"/>
    </source>
</evidence>
<dbReference type="RefSeq" id="XP_015662706.1">
    <property type="nucleotide sequence ID" value="XM_015799228.1"/>
</dbReference>
<evidence type="ECO:0000256" key="5">
    <source>
        <dbReference type="ARBA" id="ARBA00023002"/>
    </source>
</evidence>
<dbReference type="GO" id="GO:1903457">
    <property type="term" value="P:lactate catabolic process"/>
    <property type="evidence" value="ECO:0007669"/>
    <property type="project" value="TreeGrafter"/>
</dbReference>
<comment type="cofactor">
    <cofactor evidence="1">
        <name>FAD</name>
        <dbReference type="ChEBI" id="CHEBI:57692"/>
    </cofactor>
</comment>
<keyword evidence="5" id="KW-0560">Oxidoreductase</keyword>
<dbReference type="GO" id="GO:0050660">
    <property type="term" value="F:flavin adenine dinucleotide binding"/>
    <property type="evidence" value="ECO:0007669"/>
    <property type="project" value="InterPro"/>
</dbReference>
<dbReference type="GO" id="GO:0008720">
    <property type="term" value="F:D-lactate dehydrogenase (NAD+) activity"/>
    <property type="evidence" value="ECO:0007669"/>
    <property type="project" value="TreeGrafter"/>
</dbReference>
<dbReference type="InterPro" id="IPR016164">
    <property type="entry name" value="FAD-linked_Oxase-like_C"/>
</dbReference>
<dbReference type="InterPro" id="IPR004113">
    <property type="entry name" value="FAD-bd_oxidored_4_C"/>
</dbReference>
<dbReference type="InterPro" id="IPR016171">
    <property type="entry name" value="Vanillyl_alc_oxidase_C-sub2"/>
</dbReference>
<keyword evidence="8" id="KW-1185">Reference proteome</keyword>
<dbReference type="GO" id="GO:0005739">
    <property type="term" value="C:mitochondrion"/>
    <property type="evidence" value="ECO:0007669"/>
    <property type="project" value="TreeGrafter"/>
</dbReference>
<gene>
    <name evidence="7" type="ORF">ABB37_02302</name>
</gene>
<dbReference type="OrthoDB" id="258980at2759"/>
<comment type="similarity">
    <text evidence="2">Belongs to the FAD-binding oxidoreductase/transferase type 4 family.</text>
</comment>
<name>A0A0M9G7P3_LEPPY</name>
<evidence type="ECO:0000256" key="1">
    <source>
        <dbReference type="ARBA" id="ARBA00001974"/>
    </source>
</evidence>
<dbReference type="SUPFAM" id="SSF55103">
    <property type="entry name" value="FAD-linked oxidases, C-terminal domain"/>
    <property type="match status" value="1"/>
</dbReference>
<dbReference type="FunFam" id="3.30.70.2740:FF:000001">
    <property type="entry name" value="D-lactate dehydrogenase mitochondrial"/>
    <property type="match status" value="1"/>
</dbReference>
<proteinExistence type="inferred from homology"/>
<dbReference type="GeneID" id="26902597"/>
<dbReference type="VEuPathDB" id="TriTrypDB:LpyrH10_03_4530"/>
<dbReference type="Gene3D" id="3.30.70.2740">
    <property type="match status" value="1"/>
</dbReference>
<evidence type="ECO:0000256" key="3">
    <source>
        <dbReference type="ARBA" id="ARBA00022630"/>
    </source>
</evidence>
<evidence type="ECO:0000313" key="8">
    <source>
        <dbReference type="Proteomes" id="UP000037923"/>
    </source>
</evidence>
<comment type="caution">
    <text evidence="7">The sequence shown here is derived from an EMBL/GenBank/DDBJ whole genome shotgun (WGS) entry which is preliminary data.</text>
</comment>
<dbReference type="EMBL" id="LGTL01000003">
    <property type="protein sequence ID" value="KPA84267.1"/>
    <property type="molecule type" value="Genomic_DNA"/>
</dbReference>
<dbReference type="PANTHER" id="PTHR11748:SF111">
    <property type="entry name" value="D-LACTATE DEHYDROGENASE, MITOCHONDRIAL-RELATED"/>
    <property type="match status" value="1"/>
</dbReference>
<accession>A0A0M9G7P3</accession>
<dbReference type="PANTHER" id="PTHR11748">
    <property type="entry name" value="D-LACTATE DEHYDROGENASE"/>
    <property type="match status" value="1"/>
</dbReference>
<dbReference type="AlphaFoldDB" id="A0A0M9G7P3"/>
<keyword evidence="4" id="KW-0274">FAD</keyword>
<dbReference type="GO" id="GO:0004458">
    <property type="term" value="F:D-lactate dehydrogenase (cytochrome) activity"/>
    <property type="evidence" value="ECO:0007669"/>
    <property type="project" value="TreeGrafter"/>
</dbReference>
<organism evidence="7 8">
    <name type="scientific">Leptomonas pyrrhocoris</name>
    <name type="common">Firebug parasite</name>
    <dbReference type="NCBI Taxonomy" id="157538"/>
    <lineage>
        <taxon>Eukaryota</taxon>
        <taxon>Discoba</taxon>
        <taxon>Euglenozoa</taxon>
        <taxon>Kinetoplastea</taxon>
        <taxon>Metakinetoplastina</taxon>
        <taxon>Trypanosomatida</taxon>
        <taxon>Trypanosomatidae</taxon>
        <taxon>Leishmaniinae</taxon>
        <taxon>Leptomonas</taxon>
    </lineage>
</organism>
<dbReference type="Proteomes" id="UP000037923">
    <property type="component" value="Unassembled WGS sequence"/>
</dbReference>
<keyword evidence="3" id="KW-0285">Flavoprotein</keyword>
<reference evidence="7 8" key="1">
    <citation type="submission" date="2015-07" db="EMBL/GenBank/DDBJ databases">
        <title>High-quality genome of monoxenous trypanosomatid Leptomonas pyrrhocoris.</title>
        <authorList>
            <person name="Flegontov P."/>
            <person name="Butenko A."/>
            <person name="Firsov S."/>
            <person name="Vlcek C."/>
            <person name="Logacheva M.D."/>
            <person name="Field M."/>
            <person name="Filatov D."/>
            <person name="Flegontova O."/>
            <person name="Gerasimov E."/>
            <person name="Jackson A.P."/>
            <person name="Kelly S."/>
            <person name="Opperdoes F."/>
            <person name="O'Reilly A."/>
            <person name="Votypka J."/>
            <person name="Yurchenko V."/>
            <person name="Lukes J."/>
        </authorList>
    </citation>
    <scope>NUCLEOTIDE SEQUENCE [LARGE SCALE GENOMIC DNA]</scope>
    <source>
        <strain evidence="7">H10</strain>
    </source>
</reference>
<evidence type="ECO:0000313" key="7">
    <source>
        <dbReference type="EMBL" id="KPA84267.1"/>
    </source>
</evidence>
<dbReference type="Gene3D" id="1.10.45.10">
    <property type="entry name" value="Vanillyl-alcohol Oxidase, Chain A, domain 4"/>
    <property type="match status" value="1"/>
</dbReference>
<dbReference type="Pfam" id="PF02913">
    <property type="entry name" value="FAD-oxidase_C"/>
    <property type="match status" value="1"/>
</dbReference>